<feature type="transmembrane region" description="Helical" evidence="5">
    <location>
        <begin position="110"/>
        <end position="135"/>
    </location>
</feature>
<feature type="domain" description="Ferric oxidoreductase" evidence="6">
    <location>
        <begin position="42"/>
        <end position="156"/>
    </location>
</feature>
<gene>
    <name evidence="7" type="ORF">DK846_04430</name>
</gene>
<dbReference type="Pfam" id="PF01794">
    <property type="entry name" value="Ferric_reduct"/>
    <property type="match status" value="1"/>
</dbReference>
<sequence>MRVPSRFLIYLSCLALYFCTALIVIETDKGGEPIYTILRIAGLWGYISLSGAVIMNLFKPDLKRILGRPFLQLHHLFAISGLLLVTLHPVLFIILSGDPSSIIPVLSSPFLFFVNGGRVAIIIVYFAFLAGLFRLKIGTRWKVIHRLVYPALLLAIIHANLIGSTFQNPIIRIICNGLAVAIIITSILKMFKHHKKHKMEANRRIS</sequence>
<protein>
    <recommendedName>
        <fullName evidence="6">Ferric oxidoreductase domain-containing protein</fullName>
    </recommendedName>
</protein>
<dbReference type="GeneID" id="97549787"/>
<feature type="transmembrane region" description="Helical" evidence="5">
    <location>
        <begin position="7"/>
        <end position="25"/>
    </location>
</feature>
<evidence type="ECO:0000256" key="4">
    <source>
        <dbReference type="ARBA" id="ARBA00023136"/>
    </source>
</evidence>
<comment type="caution">
    <text evidence="7">The sequence shown here is derived from an EMBL/GenBank/DDBJ whole genome shotgun (WGS) entry which is preliminary data.</text>
</comment>
<evidence type="ECO:0000313" key="7">
    <source>
        <dbReference type="EMBL" id="PWR74400.1"/>
    </source>
</evidence>
<keyword evidence="2 5" id="KW-0812">Transmembrane</keyword>
<feature type="transmembrane region" description="Helical" evidence="5">
    <location>
        <begin position="147"/>
        <end position="164"/>
    </location>
</feature>
<evidence type="ECO:0000256" key="1">
    <source>
        <dbReference type="ARBA" id="ARBA00004141"/>
    </source>
</evidence>
<feature type="transmembrane region" description="Helical" evidence="5">
    <location>
        <begin position="37"/>
        <end position="58"/>
    </location>
</feature>
<accession>A0A2V2N6Z4</accession>
<dbReference type="Proteomes" id="UP000245657">
    <property type="component" value="Unassembled WGS sequence"/>
</dbReference>
<keyword evidence="3 5" id="KW-1133">Transmembrane helix</keyword>
<evidence type="ECO:0000259" key="6">
    <source>
        <dbReference type="Pfam" id="PF01794"/>
    </source>
</evidence>
<proteinExistence type="predicted"/>
<dbReference type="AlphaFoldDB" id="A0A2V2N6Z4"/>
<evidence type="ECO:0000256" key="5">
    <source>
        <dbReference type="SAM" id="Phobius"/>
    </source>
</evidence>
<organism evidence="7 8">
    <name type="scientific">Methanospirillum lacunae</name>
    <dbReference type="NCBI Taxonomy" id="668570"/>
    <lineage>
        <taxon>Archaea</taxon>
        <taxon>Methanobacteriati</taxon>
        <taxon>Methanobacteriota</taxon>
        <taxon>Stenosarchaea group</taxon>
        <taxon>Methanomicrobia</taxon>
        <taxon>Methanomicrobiales</taxon>
        <taxon>Methanospirillaceae</taxon>
        <taxon>Methanospirillum</taxon>
    </lineage>
</organism>
<evidence type="ECO:0000313" key="8">
    <source>
        <dbReference type="Proteomes" id="UP000245657"/>
    </source>
</evidence>
<name>A0A2V2N6Z4_9EURY</name>
<evidence type="ECO:0000256" key="3">
    <source>
        <dbReference type="ARBA" id="ARBA00022989"/>
    </source>
</evidence>
<dbReference type="EMBL" id="QGMY01000002">
    <property type="protein sequence ID" value="PWR74400.1"/>
    <property type="molecule type" value="Genomic_DNA"/>
</dbReference>
<reference evidence="7 8" key="1">
    <citation type="submission" date="2018-05" db="EMBL/GenBank/DDBJ databases">
        <title>Draft genome of Methanospirillum lacunae Ki8-1.</title>
        <authorList>
            <person name="Dueholm M.S."/>
            <person name="Nielsen P.H."/>
            <person name="Bakmann L.F."/>
            <person name="Otzen D.E."/>
        </authorList>
    </citation>
    <scope>NUCLEOTIDE SEQUENCE [LARGE SCALE GENOMIC DNA]</scope>
    <source>
        <strain evidence="7 8">Ki8-1</strain>
    </source>
</reference>
<dbReference type="RefSeq" id="WP_109967679.1">
    <property type="nucleotide sequence ID" value="NZ_CP176093.1"/>
</dbReference>
<feature type="transmembrane region" description="Helical" evidence="5">
    <location>
        <begin position="70"/>
        <end position="95"/>
    </location>
</feature>
<feature type="transmembrane region" description="Helical" evidence="5">
    <location>
        <begin position="170"/>
        <end position="191"/>
    </location>
</feature>
<keyword evidence="4 5" id="KW-0472">Membrane</keyword>
<comment type="subcellular location">
    <subcellularLocation>
        <location evidence="1">Membrane</location>
        <topology evidence="1">Multi-pass membrane protein</topology>
    </subcellularLocation>
</comment>
<dbReference type="InterPro" id="IPR013130">
    <property type="entry name" value="Fe3_Rdtase_TM_dom"/>
</dbReference>
<evidence type="ECO:0000256" key="2">
    <source>
        <dbReference type="ARBA" id="ARBA00022692"/>
    </source>
</evidence>
<keyword evidence="8" id="KW-1185">Reference proteome</keyword>